<organism evidence="1 2">
    <name type="scientific">Actinomadura rudentiformis</name>
    <dbReference type="NCBI Taxonomy" id="359158"/>
    <lineage>
        <taxon>Bacteria</taxon>
        <taxon>Bacillati</taxon>
        <taxon>Actinomycetota</taxon>
        <taxon>Actinomycetes</taxon>
        <taxon>Streptosporangiales</taxon>
        <taxon>Thermomonosporaceae</taxon>
        <taxon>Actinomadura</taxon>
    </lineage>
</organism>
<evidence type="ECO:0000313" key="2">
    <source>
        <dbReference type="Proteomes" id="UP000468735"/>
    </source>
</evidence>
<gene>
    <name evidence="1" type="ORF">F8566_17005</name>
</gene>
<sequence length="67" mass="7739">MTKHSHTELQALAQLRADFPGWRFLLSDRRRWWAMRGPLPPDRVSEVDALDADSPEKLRAELGKVGR</sequence>
<accession>A0A6H9Z4R6</accession>
<protein>
    <submittedName>
        <fullName evidence="1">Uncharacterized protein</fullName>
    </submittedName>
</protein>
<dbReference type="Proteomes" id="UP000468735">
    <property type="component" value="Unassembled WGS sequence"/>
</dbReference>
<reference evidence="1 2" key="1">
    <citation type="submission" date="2019-09" db="EMBL/GenBank/DDBJ databases">
        <title>Actinomadura physcomitrii sp. nov., a novel actinomycete isolated from moss [Physcomitrium sphaericum (Ludw) Fuernr].</title>
        <authorList>
            <person name="Zhuang X."/>
            <person name="Liu C."/>
        </authorList>
    </citation>
    <scope>NUCLEOTIDE SEQUENCE [LARGE SCALE GENOMIC DNA]</scope>
    <source>
        <strain evidence="1 2">HMC1</strain>
    </source>
</reference>
<keyword evidence="2" id="KW-1185">Reference proteome</keyword>
<name>A0A6H9Z4R6_9ACTN</name>
<comment type="caution">
    <text evidence="1">The sequence shown here is derived from an EMBL/GenBank/DDBJ whole genome shotgun (WGS) entry which is preliminary data.</text>
</comment>
<dbReference type="OrthoDB" id="3483725at2"/>
<proteinExistence type="predicted"/>
<dbReference type="RefSeq" id="WP_151561210.1">
    <property type="nucleotide sequence ID" value="NZ_WBMT01000007.1"/>
</dbReference>
<dbReference type="AlphaFoldDB" id="A0A6H9Z4R6"/>
<evidence type="ECO:0000313" key="1">
    <source>
        <dbReference type="EMBL" id="KAB2348482.1"/>
    </source>
</evidence>
<dbReference type="EMBL" id="WBMT01000007">
    <property type="protein sequence ID" value="KAB2348482.1"/>
    <property type="molecule type" value="Genomic_DNA"/>
</dbReference>